<dbReference type="Proteomes" id="UP000799441">
    <property type="component" value="Unassembled WGS sequence"/>
</dbReference>
<dbReference type="InterPro" id="IPR011989">
    <property type="entry name" value="ARM-like"/>
</dbReference>
<name>A0A9P4UT59_9PEZI</name>
<evidence type="ECO:0000256" key="3">
    <source>
        <dbReference type="ARBA" id="ARBA00022737"/>
    </source>
</evidence>
<dbReference type="InterPro" id="IPR016024">
    <property type="entry name" value="ARM-type_fold"/>
</dbReference>
<gene>
    <name evidence="8" type="ORF">K431DRAFT_309984</name>
</gene>
<keyword evidence="4 5" id="KW-0539">Nucleus</keyword>
<reference evidence="8" key="1">
    <citation type="journal article" date="2020" name="Stud. Mycol.">
        <title>101 Dothideomycetes genomes: a test case for predicting lifestyles and emergence of pathogens.</title>
        <authorList>
            <person name="Haridas S."/>
            <person name="Albert R."/>
            <person name="Binder M."/>
            <person name="Bloem J."/>
            <person name="Labutti K."/>
            <person name="Salamov A."/>
            <person name="Andreopoulos B."/>
            <person name="Baker S."/>
            <person name="Barry K."/>
            <person name="Bills G."/>
            <person name="Bluhm B."/>
            <person name="Cannon C."/>
            <person name="Castanera R."/>
            <person name="Culley D."/>
            <person name="Daum C."/>
            <person name="Ezra D."/>
            <person name="Gonzalez J."/>
            <person name="Henrissat B."/>
            <person name="Kuo A."/>
            <person name="Liang C."/>
            <person name="Lipzen A."/>
            <person name="Lutzoni F."/>
            <person name="Magnuson J."/>
            <person name="Mondo S."/>
            <person name="Nolan M."/>
            <person name="Ohm R."/>
            <person name="Pangilinan J."/>
            <person name="Park H.-J."/>
            <person name="Ramirez L."/>
            <person name="Alfaro M."/>
            <person name="Sun H."/>
            <person name="Tritt A."/>
            <person name="Yoshinaga Y."/>
            <person name="Zwiers L.-H."/>
            <person name="Turgeon B."/>
            <person name="Goodwin S."/>
            <person name="Spatafora J."/>
            <person name="Crous P."/>
            <person name="Grigoriev I."/>
        </authorList>
    </citation>
    <scope>NUCLEOTIDE SEQUENCE</scope>
    <source>
        <strain evidence="8">CBS 116435</strain>
    </source>
</reference>
<keyword evidence="5" id="KW-0227">DNA damage</keyword>
<feature type="domain" description="MMS19 C-terminal" evidence="6">
    <location>
        <begin position="550"/>
        <end position="965"/>
    </location>
</feature>
<feature type="domain" description="MMS19 N-terminal" evidence="7">
    <location>
        <begin position="40"/>
        <end position="307"/>
    </location>
</feature>
<dbReference type="InterPro" id="IPR039920">
    <property type="entry name" value="MMS19"/>
</dbReference>
<comment type="similarity">
    <text evidence="2 5">Belongs to the MET18/MMS19 family.</text>
</comment>
<keyword evidence="9" id="KW-1185">Reference proteome</keyword>
<dbReference type="InterPro" id="IPR024687">
    <property type="entry name" value="MMS19_C"/>
</dbReference>
<dbReference type="Pfam" id="PF12460">
    <property type="entry name" value="MMS19_C"/>
    <property type="match status" value="1"/>
</dbReference>
<evidence type="ECO:0000256" key="4">
    <source>
        <dbReference type="ARBA" id="ARBA00023242"/>
    </source>
</evidence>
<evidence type="ECO:0000256" key="2">
    <source>
        <dbReference type="ARBA" id="ARBA00009340"/>
    </source>
</evidence>
<organism evidence="8 9">
    <name type="scientific">Polychaeton citri CBS 116435</name>
    <dbReference type="NCBI Taxonomy" id="1314669"/>
    <lineage>
        <taxon>Eukaryota</taxon>
        <taxon>Fungi</taxon>
        <taxon>Dikarya</taxon>
        <taxon>Ascomycota</taxon>
        <taxon>Pezizomycotina</taxon>
        <taxon>Dothideomycetes</taxon>
        <taxon>Dothideomycetidae</taxon>
        <taxon>Capnodiales</taxon>
        <taxon>Capnodiaceae</taxon>
        <taxon>Polychaeton</taxon>
    </lineage>
</organism>
<protein>
    <recommendedName>
        <fullName evidence="5">MMS19 nucleotide excision repair protein</fullName>
    </recommendedName>
</protein>
<dbReference type="Pfam" id="PF14500">
    <property type="entry name" value="MMS19_N"/>
    <property type="match status" value="1"/>
</dbReference>
<evidence type="ECO:0000259" key="7">
    <source>
        <dbReference type="Pfam" id="PF14500"/>
    </source>
</evidence>
<sequence length="1017" mass="112875">MSDIQLYLLEVDKNKSEALRIAVGSALKLENKELKFIDLITSLEEYINNKDDGALRAKAVGYLAEVLNAVEPKVLSGHERRLLCDFILGRIEGDTEGIGASARALTALEQRGKWDQATAQNVMRTFIDHTNPLKQFRHQGERYAILELVNVLMAKYRTAIKQIHQDDHEFMPSFITYFDGEKDPRNLMIVFSVLQVPMTEWDIRATAQDLFESVFNYFPITFKPPPDDPYGITAQDLKDRLRECIAAASDFAPYAFPALLDKLDSTSMNTKRDVLQAIQACIRSYEAKTINLYSVTLWDALKFEVLNVQEEELAEEALNALSLIAAKLCSADGPLTAYLKPIIKECQEHLEDAPTKQSAAAGRFLQAISSSSHIVADRLVKGVLPALFSLFKSSESITKRRGLIEVFNDMVAGFIRLEPSPSAYSEGLQSFSEDALEALLRALVSAPKAEVSFRLAALDGLSQLVLTNGVFPESTFPVLSDKQIERIVDAVTGNILHEHIEGHGDIRAHAIDCLVKLAHHAPAIVRHRAIPAFMVELPDAPVDRLNFTPVLEAFARLSTERQIFDTVVLRLRNKLGTAKIQNASSDYQHALLMAMLYAFVEGSPMFDEDGTLRSSYYSEYAEPLIEQVKSYKADAVDRSALEAIGRICNAIIRPQSVHFQSSVYNQNREWISPAFTFVNTNGSSTVATLSPFIIFWYASFKPEVVAAHPEDIISLLDVSAKTLLGQGVLSVDATVIQRIVCLLVDKYANPKTMQAILDQAGLEVEKLLGTNQHPPAVGLAFAVTKALLIQGKSSALATKYLTILFDNLSKCDKSVARKFATILAPDDVICKENHCLVSGLYKQKIFNLLVPKIVESVKTTSDSAAKANYLIALSGILRWLPYSILEPSLYSLVPALLQSLDLSDSSSQDVKASTLTIFESVLMHDPSLLAEHTASLISRLLNSTSVRMNNSRVRASALQCLALVPKQFKRESVVPHRRQVVKRLLETLDDGKRTVRTEAVRCRSAWLDLDEADEEDE</sequence>
<keyword evidence="5" id="KW-0234">DNA repair</keyword>
<dbReference type="EMBL" id="MU003771">
    <property type="protein sequence ID" value="KAF2724408.1"/>
    <property type="molecule type" value="Genomic_DNA"/>
</dbReference>
<dbReference type="GO" id="GO:0005634">
    <property type="term" value="C:nucleus"/>
    <property type="evidence" value="ECO:0007669"/>
    <property type="project" value="UniProtKB-SubCell"/>
</dbReference>
<evidence type="ECO:0000256" key="1">
    <source>
        <dbReference type="ARBA" id="ARBA00004123"/>
    </source>
</evidence>
<dbReference type="GO" id="GO:0006281">
    <property type="term" value="P:DNA repair"/>
    <property type="evidence" value="ECO:0007669"/>
    <property type="project" value="UniProtKB-UniRule"/>
</dbReference>
<comment type="subcellular location">
    <subcellularLocation>
        <location evidence="1 5">Nucleus</location>
    </subcellularLocation>
</comment>
<dbReference type="GO" id="GO:0051604">
    <property type="term" value="P:protein maturation"/>
    <property type="evidence" value="ECO:0007669"/>
    <property type="project" value="UniProtKB-UniRule"/>
</dbReference>
<keyword evidence="3" id="KW-0677">Repeat</keyword>
<evidence type="ECO:0000313" key="9">
    <source>
        <dbReference type="Proteomes" id="UP000799441"/>
    </source>
</evidence>
<proteinExistence type="inferred from homology"/>
<comment type="function">
    <text evidence="5">Key component of the cytosolic iron-sulfur protein assembly (CIA) complex, a multiprotein complex that mediates the incorporation of iron-sulfur cluster into apoproteins specifically involved in DNA metabolism and genomic integrity. In the CIA complex, MMS19 acts as an adapter between early-acting CIA components and a subset of cellular target iron-sulfur proteins.</text>
</comment>
<dbReference type="AlphaFoldDB" id="A0A9P4UT59"/>
<dbReference type="PANTHER" id="PTHR12891">
    <property type="entry name" value="DNA REPAIR/TRANSCRIPTION PROTEIN MET18/MMS19"/>
    <property type="match status" value="1"/>
</dbReference>
<evidence type="ECO:0000313" key="8">
    <source>
        <dbReference type="EMBL" id="KAF2724408.1"/>
    </source>
</evidence>
<accession>A0A9P4UT59</accession>
<dbReference type="SUPFAM" id="SSF48371">
    <property type="entry name" value="ARM repeat"/>
    <property type="match status" value="2"/>
</dbReference>
<dbReference type="InterPro" id="IPR029240">
    <property type="entry name" value="MMS19_N"/>
</dbReference>
<dbReference type="GO" id="GO:0016226">
    <property type="term" value="P:iron-sulfur cluster assembly"/>
    <property type="evidence" value="ECO:0007669"/>
    <property type="project" value="UniProtKB-UniRule"/>
</dbReference>
<evidence type="ECO:0000259" key="6">
    <source>
        <dbReference type="Pfam" id="PF12460"/>
    </source>
</evidence>
<evidence type="ECO:0000256" key="5">
    <source>
        <dbReference type="RuleBase" id="RU367072"/>
    </source>
</evidence>
<dbReference type="OrthoDB" id="342900at2759"/>
<comment type="caution">
    <text evidence="8">The sequence shown here is derived from an EMBL/GenBank/DDBJ whole genome shotgun (WGS) entry which is preliminary data.</text>
</comment>
<dbReference type="Gene3D" id="1.25.10.10">
    <property type="entry name" value="Leucine-rich Repeat Variant"/>
    <property type="match status" value="2"/>
</dbReference>
<dbReference type="PANTHER" id="PTHR12891:SF0">
    <property type="entry name" value="MMS19 NUCLEOTIDE EXCISION REPAIR PROTEIN HOMOLOG"/>
    <property type="match status" value="1"/>
</dbReference>
<dbReference type="GO" id="GO:0097361">
    <property type="term" value="C:cytosolic [4Fe-4S] assembly targeting complex"/>
    <property type="evidence" value="ECO:0007669"/>
    <property type="project" value="UniProtKB-UniRule"/>
</dbReference>